<evidence type="ECO:0000313" key="6">
    <source>
        <dbReference type="Proteomes" id="UP000262882"/>
    </source>
</evidence>
<name>A0A372GAD3_9ACTN</name>
<proteinExistence type="inferred from homology"/>
<gene>
    <name evidence="5" type="ORF">D0T12_26130</name>
</gene>
<dbReference type="SUPFAM" id="SSF51395">
    <property type="entry name" value="FMN-linked oxidoreductases"/>
    <property type="match status" value="1"/>
</dbReference>
<dbReference type="FunFam" id="3.20.20.70:FF:000059">
    <property type="entry name" value="N-ethylmaleimide reductase, FMN-linked"/>
    <property type="match status" value="1"/>
</dbReference>
<dbReference type="InterPro" id="IPR045247">
    <property type="entry name" value="Oye-like"/>
</dbReference>
<protein>
    <submittedName>
        <fullName evidence="5">Alkene reductase</fullName>
    </submittedName>
</protein>
<dbReference type="GO" id="GO:0005829">
    <property type="term" value="C:cytosol"/>
    <property type="evidence" value="ECO:0007669"/>
    <property type="project" value="UniProtKB-ARBA"/>
</dbReference>
<reference evidence="5 6" key="1">
    <citation type="submission" date="2018-08" db="EMBL/GenBank/DDBJ databases">
        <title>Actinomadura spongicola sp. nov., isolated from marine sponge Leucetta chagosensis.</title>
        <authorList>
            <person name="Li L."/>
            <person name="Lin H.W."/>
        </authorList>
    </citation>
    <scope>NUCLEOTIDE SEQUENCE [LARGE SCALE GENOMIC DNA]</scope>
    <source>
        <strain evidence="5 6">LHW52907</strain>
    </source>
</reference>
<dbReference type="CDD" id="cd02933">
    <property type="entry name" value="OYE_like_FMN"/>
    <property type="match status" value="1"/>
</dbReference>
<dbReference type="Proteomes" id="UP000262882">
    <property type="component" value="Unassembled WGS sequence"/>
</dbReference>
<evidence type="ECO:0000256" key="2">
    <source>
        <dbReference type="ARBA" id="ARBA00005979"/>
    </source>
</evidence>
<comment type="similarity">
    <text evidence="2">Belongs to the NADH:flavin oxidoreductase/NADH oxidase family.</text>
</comment>
<evidence type="ECO:0000313" key="5">
    <source>
        <dbReference type="EMBL" id="RFS82307.1"/>
    </source>
</evidence>
<dbReference type="Gene3D" id="3.20.20.70">
    <property type="entry name" value="Aldolase class I"/>
    <property type="match status" value="1"/>
</dbReference>
<dbReference type="PANTHER" id="PTHR22893">
    <property type="entry name" value="NADH OXIDOREDUCTASE-RELATED"/>
    <property type="match status" value="1"/>
</dbReference>
<dbReference type="InterPro" id="IPR013785">
    <property type="entry name" value="Aldolase_TIM"/>
</dbReference>
<evidence type="ECO:0000256" key="3">
    <source>
        <dbReference type="ARBA" id="ARBA00023002"/>
    </source>
</evidence>
<dbReference type="GO" id="GO:0010181">
    <property type="term" value="F:FMN binding"/>
    <property type="evidence" value="ECO:0007669"/>
    <property type="project" value="InterPro"/>
</dbReference>
<dbReference type="EMBL" id="QVNQ01000009">
    <property type="protein sequence ID" value="RFS82307.1"/>
    <property type="molecule type" value="Genomic_DNA"/>
</dbReference>
<dbReference type="GO" id="GO:0016628">
    <property type="term" value="F:oxidoreductase activity, acting on the CH-CH group of donors, NAD or NADP as acceptor"/>
    <property type="evidence" value="ECO:0007669"/>
    <property type="project" value="UniProtKB-ARBA"/>
</dbReference>
<evidence type="ECO:0000259" key="4">
    <source>
        <dbReference type="Pfam" id="PF00724"/>
    </source>
</evidence>
<dbReference type="PANTHER" id="PTHR22893:SF91">
    <property type="entry name" value="NADPH DEHYDROGENASE 2-RELATED"/>
    <property type="match status" value="1"/>
</dbReference>
<dbReference type="InterPro" id="IPR001155">
    <property type="entry name" value="OxRdtase_FMN_N"/>
</dbReference>
<keyword evidence="3" id="KW-0560">Oxidoreductase</keyword>
<feature type="domain" description="NADH:flavin oxidoreductase/NADH oxidase N-terminal" evidence="4">
    <location>
        <begin position="43"/>
        <end position="369"/>
    </location>
</feature>
<evidence type="ECO:0000256" key="1">
    <source>
        <dbReference type="ARBA" id="ARBA00001917"/>
    </source>
</evidence>
<dbReference type="Pfam" id="PF00724">
    <property type="entry name" value="Oxidored_FMN"/>
    <property type="match status" value="1"/>
</dbReference>
<organism evidence="5 6">
    <name type="scientific">Actinomadura spongiicola</name>
    <dbReference type="NCBI Taxonomy" id="2303421"/>
    <lineage>
        <taxon>Bacteria</taxon>
        <taxon>Bacillati</taxon>
        <taxon>Actinomycetota</taxon>
        <taxon>Actinomycetes</taxon>
        <taxon>Streptosporangiales</taxon>
        <taxon>Thermomonosporaceae</taxon>
        <taxon>Actinomadura</taxon>
    </lineage>
</organism>
<accession>A0A372GAD3</accession>
<dbReference type="AlphaFoldDB" id="A0A372GAD3"/>
<comment type="caution">
    <text evidence="5">The sequence shown here is derived from an EMBL/GenBank/DDBJ whole genome shotgun (WGS) entry which is preliminary data.</text>
</comment>
<comment type="cofactor">
    <cofactor evidence="1">
        <name>FMN</name>
        <dbReference type="ChEBI" id="CHEBI:58210"/>
    </cofactor>
</comment>
<sequence length="398" mass="42489">MSWLVTGWVARTGIWVRTRPSPNLGAYPIPQETDDAVNPKDEFFRPVTLGKLELPNRLVMAPMTRSRAYGGLVGDLTARYYAQRASAGLIITEAIQVSEIGQGYIQTPGLHTDEQVHAWRTVTDAVHAAGGRIVAQLVHCGRIGHPILYSDGALPLAPSAVASGESLFTPDGMLEHPVPREMTADDIAATIADFTAAARNAIAAGFDGVELHGANGFLLHQFLADGSNLRTDGYGGSIAGRIRLTVEVVEAVAAAVDPERVGLRLSPGLAYNGIVEGDTADLYRALVRALAPTPLAYLHLFEAVTRDMTRLVRDEWPGGLLLCPHPTADSFPSTPETGAAALREGVADAIALATMWLANPDLPDRVRAGGPYNEPDADTFYGGDHRGYTDYPILDLPA</sequence>
<keyword evidence="6" id="KW-1185">Reference proteome</keyword>
<dbReference type="OrthoDB" id="3169239at2"/>